<feature type="region of interest" description="Disordered" evidence="1">
    <location>
        <begin position="1"/>
        <end position="39"/>
    </location>
</feature>
<evidence type="ECO:0000313" key="2">
    <source>
        <dbReference type="EMBL" id="EAQ71382.1"/>
    </source>
</evidence>
<gene>
    <name evidence="2" type="ORF">MGCH7_ch7g789</name>
</gene>
<dbReference type="EMBL" id="CM000230">
    <property type="protein sequence ID" value="EAQ71382.1"/>
    <property type="molecule type" value="Genomic_DNA"/>
</dbReference>
<evidence type="ECO:0000256" key="1">
    <source>
        <dbReference type="SAM" id="MobiDB-lite"/>
    </source>
</evidence>
<dbReference type="AlphaFoldDB" id="Q2KF97"/>
<reference evidence="2" key="1">
    <citation type="submission" date="2005-01" db="EMBL/GenBank/DDBJ databases">
        <title>The sequence of Magnaporthe grisea chromosome 7.</title>
        <authorList>
            <person name="Thon M.R."/>
            <person name="Pan H."/>
            <person name="Diener A."/>
            <person name="Papalas J."/>
            <person name="Taro A."/>
            <person name="Mitchell T."/>
            <person name="Dean R.A."/>
        </authorList>
    </citation>
    <scope>NUCLEOTIDE SEQUENCE</scope>
    <source>
        <strain evidence="2">70-15</strain>
    </source>
</reference>
<sequence length="39" mass="4159">MSSHPSPGLGQQPLKSALKTDDEAAERSPAVKVWGQVVR</sequence>
<accession>Q2KF97</accession>
<name>Q2KF97_PYRO7</name>
<proteinExistence type="predicted"/>
<organism evidence="2">
    <name type="scientific">Pyricularia oryzae (strain 70-15 / ATCC MYA-4617 / FGSC 8958)</name>
    <name type="common">Rice blast fungus</name>
    <name type="synonym">Magnaporthe oryzae</name>
    <dbReference type="NCBI Taxonomy" id="242507"/>
    <lineage>
        <taxon>Eukaryota</taxon>
        <taxon>Fungi</taxon>
        <taxon>Dikarya</taxon>
        <taxon>Ascomycota</taxon>
        <taxon>Pezizomycotina</taxon>
        <taxon>Sordariomycetes</taxon>
        <taxon>Sordariomycetidae</taxon>
        <taxon>Magnaporthales</taxon>
        <taxon>Pyriculariaceae</taxon>
        <taxon>Pyricularia</taxon>
    </lineage>
</organism>
<protein>
    <submittedName>
        <fullName evidence="2">Uncharacterized protein</fullName>
    </submittedName>
</protein>